<dbReference type="Proteomes" id="UP001364695">
    <property type="component" value="Unassembled WGS sequence"/>
</dbReference>
<dbReference type="EMBL" id="JAWDIE010000017">
    <property type="protein sequence ID" value="MEJ7138929.1"/>
    <property type="molecule type" value="Genomic_DNA"/>
</dbReference>
<gene>
    <name evidence="1" type="ORF">RV045_10895</name>
</gene>
<keyword evidence="2" id="KW-1185">Reference proteome</keyword>
<accession>A0ACC6P3Y0</accession>
<sequence length="198" mass="21536">MLDAAIARLDRLLLAEENFGAALRKSAIARRLSAARTDIQSHLHNVSRHNDLLLMVAVERSIVEGDLTRYANSRSMISSLKAALGEISALERHMRLVDDASAYEAVDQAHRLPGNRRNGLPLDEARQALASHCARLANMDKSRLDDNEKKVLDARRAAVSRAEKLYIARQSKALSGLTPAPPPPASAASPAPAPLRGR</sequence>
<evidence type="ECO:0000313" key="1">
    <source>
        <dbReference type="EMBL" id="MEJ7138929.1"/>
    </source>
</evidence>
<reference evidence="1" key="1">
    <citation type="submission" date="2023-10" db="EMBL/GenBank/DDBJ databases">
        <title>Amphibacter perezi, gen. nov., sp. nov. a novel taxa of the family Comamonadaceae, class Betaproteobacteria isolated from the skin microbiota of Pelophylax perezi from different populations.</title>
        <authorList>
            <person name="Costa S."/>
            <person name="Proenca D.N."/>
            <person name="Lopes I."/>
            <person name="Morais P.V."/>
        </authorList>
    </citation>
    <scope>NUCLEOTIDE SEQUENCE</scope>
    <source>
        <strain evidence="1">SL12-8</strain>
    </source>
</reference>
<organism evidence="1 2">
    <name type="scientific">Amphibiibacter pelophylacis</name>
    <dbReference type="NCBI Taxonomy" id="1799477"/>
    <lineage>
        <taxon>Bacteria</taxon>
        <taxon>Pseudomonadati</taxon>
        <taxon>Pseudomonadota</taxon>
        <taxon>Betaproteobacteria</taxon>
        <taxon>Burkholderiales</taxon>
        <taxon>Sphaerotilaceae</taxon>
        <taxon>Amphibiibacter</taxon>
    </lineage>
</organism>
<comment type="caution">
    <text evidence="1">The sequence shown here is derived from an EMBL/GenBank/DDBJ whole genome shotgun (WGS) entry which is preliminary data.</text>
</comment>
<proteinExistence type="predicted"/>
<name>A0ACC6P3Y0_9BURK</name>
<evidence type="ECO:0000313" key="2">
    <source>
        <dbReference type="Proteomes" id="UP001364695"/>
    </source>
</evidence>
<protein>
    <submittedName>
        <fullName evidence="1">Uncharacterized protein</fullName>
    </submittedName>
</protein>